<gene>
    <name evidence="5" type="primary">ORF18403</name>
</gene>
<accession>A0A0B6Y9W9</accession>
<keyword evidence="2 4" id="KW-1133">Transmembrane helix</keyword>
<evidence type="ECO:0000256" key="3">
    <source>
        <dbReference type="ARBA" id="ARBA00023136"/>
    </source>
</evidence>
<comment type="subcellular location">
    <subcellularLocation>
        <location evidence="4">Membrane</location>
        <topology evidence="4">Multi-pass membrane protein</topology>
    </subcellularLocation>
</comment>
<evidence type="ECO:0000256" key="1">
    <source>
        <dbReference type="ARBA" id="ARBA00022692"/>
    </source>
</evidence>
<name>A0A0B6Y9W9_9EUPU</name>
<evidence type="ECO:0000256" key="2">
    <source>
        <dbReference type="ARBA" id="ARBA00022989"/>
    </source>
</evidence>
<sequence>SGDRFCHFGCDRYICTTCLQIVQCAVSLCKVFCEKKVVINKLVKTMDMDSTSYFDVGTVLHNILFEGWNTNSWKDMVIASVIICTMTVIYEGLKTIKSYLIVRRKHHLLTNGDEDDNGIHATEGTSSQENLISSLRIPVGVEHVQIKKIILFLLESLLHMFNFLFGYILMLLIMTYSVWFLLAVVVGSGVGFLISHPLNQHFTFKFVAFKTQNT</sequence>
<reference evidence="5" key="1">
    <citation type="submission" date="2014-12" db="EMBL/GenBank/DDBJ databases">
        <title>Insight into the proteome of Arion vulgaris.</title>
        <authorList>
            <person name="Aradska J."/>
            <person name="Bulat T."/>
            <person name="Smidak R."/>
            <person name="Sarate P."/>
            <person name="Gangsoo J."/>
            <person name="Sialana F."/>
            <person name="Bilban M."/>
            <person name="Lubec G."/>
        </authorList>
    </citation>
    <scope>NUCLEOTIDE SEQUENCE</scope>
    <source>
        <tissue evidence="5">Skin</tissue>
    </source>
</reference>
<evidence type="ECO:0000256" key="4">
    <source>
        <dbReference type="RuleBase" id="RU367022"/>
    </source>
</evidence>
<protein>
    <recommendedName>
        <fullName evidence="4">Copper transport protein</fullName>
    </recommendedName>
</protein>
<dbReference type="AlphaFoldDB" id="A0A0B6Y9W9"/>
<feature type="non-terminal residue" evidence="5">
    <location>
        <position position="1"/>
    </location>
</feature>
<dbReference type="GO" id="GO:0005375">
    <property type="term" value="F:copper ion transmembrane transporter activity"/>
    <property type="evidence" value="ECO:0007669"/>
    <property type="project" value="UniProtKB-UniRule"/>
</dbReference>
<comment type="similarity">
    <text evidence="4">Belongs to the copper transporter (Ctr) (TC 1.A.56) family. SLC31A subfamily.</text>
</comment>
<keyword evidence="4" id="KW-0187">Copper transport</keyword>
<keyword evidence="4" id="KW-0406">Ion transport</keyword>
<feature type="transmembrane region" description="Helical" evidence="4">
    <location>
        <begin position="176"/>
        <end position="195"/>
    </location>
</feature>
<proteinExistence type="inferred from homology"/>
<feature type="non-terminal residue" evidence="5">
    <location>
        <position position="214"/>
    </location>
</feature>
<feature type="transmembrane region" description="Helical" evidence="4">
    <location>
        <begin position="76"/>
        <end position="93"/>
    </location>
</feature>
<dbReference type="InterPro" id="IPR007274">
    <property type="entry name" value="Cop_transporter"/>
</dbReference>
<keyword evidence="1 4" id="KW-0812">Transmembrane</keyword>
<dbReference type="PANTHER" id="PTHR12483">
    <property type="entry name" value="SOLUTE CARRIER FAMILY 31 COPPER TRANSPORTERS"/>
    <property type="match status" value="1"/>
</dbReference>
<keyword evidence="4" id="KW-0813">Transport</keyword>
<dbReference type="GO" id="GO:0016020">
    <property type="term" value="C:membrane"/>
    <property type="evidence" value="ECO:0007669"/>
    <property type="project" value="UniProtKB-SubCell"/>
</dbReference>
<keyword evidence="3 4" id="KW-0472">Membrane</keyword>
<dbReference type="EMBL" id="HACG01006038">
    <property type="protein sequence ID" value="CEK52903.1"/>
    <property type="molecule type" value="Transcribed_RNA"/>
</dbReference>
<dbReference type="Pfam" id="PF04145">
    <property type="entry name" value="Ctr"/>
    <property type="match status" value="1"/>
</dbReference>
<organism evidence="5">
    <name type="scientific">Arion vulgaris</name>
    <dbReference type="NCBI Taxonomy" id="1028688"/>
    <lineage>
        <taxon>Eukaryota</taxon>
        <taxon>Metazoa</taxon>
        <taxon>Spiralia</taxon>
        <taxon>Lophotrochozoa</taxon>
        <taxon>Mollusca</taxon>
        <taxon>Gastropoda</taxon>
        <taxon>Heterobranchia</taxon>
        <taxon>Euthyneura</taxon>
        <taxon>Panpulmonata</taxon>
        <taxon>Eupulmonata</taxon>
        <taxon>Stylommatophora</taxon>
        <taxon>Helicina</taxon>
        <taxon>Arionoidea</taxon>
        <taxon>Arionidae</taxon>
        <taxon>Arion</taxon>
    </lineage>
</organism>
<evidence type="ECO:0000313" key="5">
    <source>
        <dbReference type="EMBL" id="CEK52903.1"/>
    </source>
</evidence>
<dbReference type="PANTHER" id="PTHR12483:SF115">
    <property type="entry name" value="COPPER TRANSPORT PROTEIN"/>
    <property type="match status" value="1"/>
</dbReference>
<feature type="transmembrane region" description="Helical" evidence="4">
    <location>
        <begin position="149"/>
        <end position="170"/>
    </location>
</feature>
<keyword evidence="4" id="KW-0186">Copper</keyword>